<feature type="chain" id="PRO_5034025969" description="Nuclear pore glycoprotein p62" evidence="24">
    <location>
        <begin position="19"/>
        <end position="207"/>
    </location>
</feature>
<keyword evidence="11" id="KW-0007">Acetylation</keyword>
<keyword evidence="27" id="KW-1185">Reference proteome</keyword>
<dbReference type="Ensembl" id="ENSEBUT00000010416.1">
    <property type="protein sequence ID" value="ENSEBUP00000009884.1"/>
    <property type="gene ID" value="ENSEBUG00000006343.1"/>
</dbReference>
<dbReference type="Proteomes" id="UP000694388">
    <property type="component" value="Unplaced"/>
</dbReference>
<evidence type="ECO:0000256" key="10">
    <source>
        <dbReference type="ARBA" id="ARBA00022927"/>
    </source>
</evidence>
<dbReference type="GO" id="GO:0031017">
    <property type="term" value="P:exocrine pancreas development"/>
    <property type="evidence" value="ECO:0007669"/>
    <property type="project" value="Ensembl"/>
</dbReference>
<dbReference type="GO" id="GO:0017056">
    <property type="term" value="F:structural constituent of nuclear pore"/>
    <property type="evidence" value="ECO:0007669"/>
    <property type="project" value="InterPro"/>
</dbReference>
<feature type="signal peptide" evidence="24">
    <location>
        <begin position="1"/>
        <end position="18"/>
    </location>
</feature>
<evidence type="ECO:0000256" key="3">
    <source>
        <dbReference type="ARBA" id="ARBA00004647"/>
    </source>
</evidence>
<evidence type="ECO:0000256" key="15">
    <source>
        <dbReference type="ARBA" id="ARBA00023157"/>
    </source>
</evidence>
<dbReference type="GO" id="GO:0032330">
    <property type="term" value="P:regulation of chondrocyte differentiation"/>
    <property type="evidence" value="ECO:0007669"/>
    <property type="project" value="Ensembl"/>
</dbReference>
<evidence type="ECO:0000256" key="1">
    <source>
        <dbReference type="ARBA" id="ARBA00004300"/>
    </source>
</evidence>
<keyword evidence="14" id="KW-0906">Nuclear pore complex</keyword>
<evidence type="ECO:0000256" key="8">
    <source>
        <dbReference type="ARBA" id="ARBA00022737"/>
    </source>
</evidence>
<evidence type="ECO:0000256" key="12">
    <source>
        <dbReference type="ARBA" id="ARBA00023010"/>
    </source>
</evidence>
<evidence type="ECO:0000256" key="5">
    <source>
        <dbReference type="ARBA" id="ARBA00022448"/>
    </source>
</evidence>
<keyword evidence="24" id="KW-0732">Signal</keyword>
<evidence type="ECO:0000256" key="18">
    <source>
        <dbReference type="ARBA" id="ARBA00023242"/>
    </source>
</evidence>
<dbReference type="GO" id="GO:0005813">
    <property type="term" value="C:centrosome"/>
    <property type="evidence" value="ECO:0007669"/>
    <property type="project" value="UniProtKB-SubCell"/>
</dbReference>
<dbReference type="GO" id="GO:0006606">
    <property type="term" value="P:protein import into nucleus"/>
    <property type="evidence" value="ECO:0007669"/>
    <property type="project" value="Ensembl"/>
</dbReference>
<dbReference type="Pfam" id="PF05064">
    <property type="entry name" value="Nsp1_C"/>
    <property type="match status" value="1"/>
</dbReference>
<dbReference type="GO" id="GO:0009953">
    <property type="term" value="P:dorsal/ventral pattern formation"/>
    <property type="evidence" value="ECO:0007669"/>
    <property type="project" value="Ensembl"/>
</dbReference>
<reference evidence="26" key="1">
    <citation type="submission" date="2025-08" db="UniProtKB">
        <authorList>
            <consortium name="Ensembl"/>
        </authorList>
    </citation>
    <scope>IDENTIFICATION</scope>
</reference>
<dbReference type="OMA" id="YHMAENI"/>
<dbReference type="GO" id="GO:0030514">
    <property type="term" value="P:negative regulation of BMP signaling pathway"/>
    <property type="evidence" value="ECO:0007669"/>
    <property type="project" value="Ensembl"/>
</dbReference>
<evidence type="ECO:0000256" key="13">
    <source>
        <dbReference type="ARBA" id="ARBA00023054"/>
    </source>
</evidence>
<keyword evidence="6" id="KW-0963">Cytoplasm</keyword>
<dbReference type="GO" id="GO:0005543">
    <property type="term" value="F:phospholipid binding"/>
    <property type="evidence" value="ECO:0007669"/>
    <property type="project" value="TreeGrafter"/>
</dbReference>
<keyword evidence="15" id="KW-1015">Disulfide bond</keyword>
<evidence type="ECO:0000313" key="27">
    <source>
        <dbReference type="Proteomes" id="UP000694388"/>
    </source>
</evidence>
<dbReference type="GO" id="GO:0001889">
    <property type="term" value="P:liver development"/>
    <property type="evidence" value="ECO:0007669"/>
    <property type="project" value="Ensembl"/>
</dbReference>
<dbReference type="GO" id="GO:1902253">
    <property type="term" value="P:regulation of intrinsic apoptotic signaling pathway by p53 class mediator"/>
    <property type="evidence" value="ECO:0007669"/>
    <property type="project" value="Ensembl"/>
</dbReference>
<evidence type="ECO:0000256" key="9">
    <source>
        <dbReference type="ARBA" id="ARBA00022816"/>
    </source>
</evidence>
<comment type="similarity">
    <text evidence="4">Belongs to the nucleoporin NSP1/NUP62 family.</text>
</comment>
<dbReference type="PANTHER" id="PTHR12084:SF0">
    <property type="entry name" value="NUCLEAR PORE GLYCOPROTEIN P62"/>
    <property type="match status" value="1"/>
</dbReference>
<keyword evidence="17" id="KW-0206">Cytoskeleton</keyword>
<dbReference type="GO" id="GO:0044613">
    <property type="term" value="C:nuclear pore central transport channel"/>
    <property type="evidence" value="ECO:0007669"/>
    <property type="project" value="TreeGrafter"/>
</dbReference>
<evidence type="ECO:0000256" key="16">
    <source>
        <dbReference type="ARBA" id="ARBA00023180"/>
    </source>
</evidence>
<sequence length="207" mass="24114">MISLNIVWCLRAVSMTYGQLEEIINKWSLELEEQEKQFLVQATQVNAWDRVMHENGDKITALHKEVEKVKLDQKRLDQELDFILGQQRELEELLNPLEEAVKEQSSSIYQQPTNEERERTYKLAENIDAQLKRMSQDLKEVIDHLNTSSGPGETADPLQQICKILNAHMGSLQWIDQNAVYLQKKVDEVAKLYEARRSESEAEQLDF</sequence>
<evidence type="ECO:0000256" key="19">
    <source>
        <dbReference type="ARBA" id="ARBA00056849"/>
    </source>
</evidence>
<proteinExistence type="inferred from homology"/>
<evidence type="ECO:0000313" key="26">
    <source>
        <dbReference type="Ensembl" id="ENSEBUP00000009884.1"/>
    </source>
</evidence>
<keyword evidence="18" id="KW-0539">Nucleus</keyword>
<evidence type="ECO:0000256" key="21">
    <source>
        <dbReference type="ARBA" id="ARBA00077062"/>
    </source>
</evidence>
<comment type="function">
    <text evidence="19">Essential component of the nuclear pore complex. The N-terminal is probably involved in nucleocytoplasmic transport. The C-terminal is involved in protein-protein interaction probably via coiled-coil formation, promotes its association with centrosomes and may function in anchorage of p62 to the pore complex. Plays a role in mitotic cell cycle progression by regulating centrosome segregation, centriole maturation and spindle orientation. It might be involved in protein recruitment to the centrosome after nuclear breakdown.</text>
</comment>
<keyword evidence="12" id="KW-0811">Translocation</keyword>
<evidence type="ECO:0000256" key="4">
    <source>
        <dbReference type="ARBA" id="ARBA00005911"/>
    </source>
</evidence>
<keyword evidence="16" id="KW-0325">Glycoprotein</keyword>
<keyword evidence="13 23" id="KW-0175">Coiled coil</keyword>
<dbReference type="AlphaFoldDB" id="A0A8C4Q4Z3"/>
<evidence type="ECO:0000256" key="22">
    <source>
        <dbReference type="ARBA" id="ARBA00081791"/>
    </source>
</evidence>
<dbReference type="InterPro" id="IPR007758">
    <property type="entry name" value="Nucleoporin_NSP1_C"/>
</dbReference>
<reference evidence="26" key="2">
    <citation type="submission" date="2025-09" db="UniProtKB">
        <authorList>
            <consortium name="Ensembl"/>
        </authorList>
    </citation>
    <scope>IDENTIFICATION</scope>
</reference>
<dbReference type="GO" id="GO:0051028">
    <property type="term" value="P:mRNA transport"/>
    <property type="evidence" value="ECO:0007669"/>
    <property type="project" value="UniProtKB-KW"/>
</dbReference>
<evidence type="ECO:0000256" key="6">
    <source>
        <dbReference type="ARBA" id="ARBA00022490"/>
    </source>
</evidence>
<accession>A0A8C4Q4Z3</accession>
<evidence type="ECO:0000259" key="25">
    <source>
        <dbReference type="Pfam" id="PF05064"/>
    </source>
</evidence>
<evidence type="ECO:0000256" key="24">
    <source>
        <dbReference type="SAM" id="SignalP"/>
    </source>
</evidence>
<dbReference type="GO" id="GO:0048565">
    <property type="term" value="P:digestive tract development"/>
    <property type="evidence" value="ECO:0007669"/>
    <property type="project" value="Ensembl"/>
</dbReference>
<dbReference type="PANTHER" id="PTHR12084">
    <property type="entry name" value="NUCLEAR PORE GLYCOPROTEIN P62-RELATED"/>
    <property type="match status" value="1"/>
</dbReference>
<dbReference type="GO" id="GO:0007507">
    <property type="term" value="P:heart development"/>
    <property type="evidence" value="ECO:0007669"/>
    <property type="project" value="Ensembl"/>
</dbReference>
<evidence type="ECO:0000256" key="14">
    <source>
        <dbReference type="ARBA" id="ARBA00023132"/>
    </source>
</evidence>
<keyword evidence="5" id="KW-0813">Transport</keyword>
<dbReference type="GO" id="GO:0031965">
    <property type="term" value="C:nuclear membrane"/>
    <property type="evidence" value="ECO:0007669"/>
    <property type="project" value="UniProtKB-ARBA"/>
</dbReference>
<keyword evidence="8" id="KW-0677">Repeat</keyword>
<dbReference type="GO" id="GO:0000922">
    <property type="term" value="C:spindle pole"/>
    <property type="evidence" value="ECO:0007669"/>
    <property type="project" value="UniProtKB-SubCell"/>
</dbReference>
<keyword evidence="10" id="KW-0653">Protein transport</keyword>
<evidence type="ECO:0000256" key="7">
    <source>
        <dbReference type="ARBA" id="ARBA00022553"/>
    </source>
</evidence>
<dbReference type="Gene3D" id="1.20.5.170">
    <property type="match status" value="1"/>
</dbReference>
<keyword evidence="9" id="KW-0509">mRNA transport</keyword>
<evidence type="ECO:0000256" key="17">
    <source>
        <dbReference type="ARBA" id="ARBA00023212"/>
    </source>
</evidence>
<dbReference type="FunFam" id="1.20.5.170:FF:000045">
    <property type="entry name" value="nuclear pore glycoprotein p62"/>
    <property type="match status" value="1"/>
</dbReference>
<feature type="coiled-coil region" evidence="23">
    <location>
        <begin position="17"/>
        <end position="79"/>
    </location>
</feature>
<dbReference type="GO" id="GO:0006405">
    <property type="term" value="P:RNA export from nucleus"/>
    <property type="evidence" value="ECO:0007669"/>
    <property type="project" value="TreeGrafter"/>
</dbReference>
<dbReference type="GO" id="GO:0044336">
    <property type="term" value="P:canonical Wnt signaling pathway involved in negative regulation of apoptotic process"/>
    <property type="evidence" value="ECO:0007669"/>
    <property type="project" value="Ensembl"/>
</dbReference>
<dbReference type="GeneTree" id="ENSGT00940000161737"/>
<name>A0A8C4Q4Z3_EPTBU</name>
<keyword evidence="7" id="KW-0597">Phosphoprotein</keyword>
<feature type="domain" description="Nucleoporin NSP1-like C-terminal" evidence="25">
    <location>
        <begin position="12"/>
        <end position="115"/>
    </location>
</feature>
<evidence type="ECO:0000256" key="23">
    <source>
        <dbReference type="SAM" id="Coils"/>
    </source>
</evidence>
<organism evidence="26 27">
    <name type="scientific">Eptatretus burgeri</name>
    <name type="common">Inshore hagfish</name>
    <dbReference type="NCBI Taxonomy" id="7764"/>
    <lineage>
        <taxon>Eukaryota</taxon>
        <taxon>Metazoa</taxon>
        <taxon>Chordata</taxon>
        <taxon>Craniata</taxon>
        <taxon>Vertebrata</taxon>
        <taxon>Cyclostomata</taxon>
        <taxon>Myxini</taxon>
        <taxon>Myxiniformes</taxon>
        <taxon>Myxinidae</taxon>
        <taxon>Eptatretinae</taxon>
        <taxon>Eptatretus</taxon>
    </lineage>
</organism>
<comment type="subcellular location">
    <subcellularLocation>
        <location evidence="1">Cytoplasm</location>
        <location evidence="1">Cytoskeleton</location>
        <location evidence="1">Microtubule organizing center</location>
        <location evidence="1">Centrosome</location>
    </subcellularLocation>
    <subcellularLocation>
        <location evidence="3">Cytoplasm</location>
        <location evidence="3">Cytoskeleton</location>
        <location evidence="3">Spindle pole</location>
    </subcellularLocation>
    <subcellularLocation>
        <location evidence="2">Nucleus</location>
        <location evidence="2">Nuclear pore complex</location>
    </subcellularLocation>
</comment>
<dbReference type="GO" id="GO:0060026">
    <property type="term" value="P:convergent extension"/>
    <property type="evidence" value="ECO:0007669"/>
    <property type="project" value="Ensembl"/>
</dbReference>
<dbReference type="GO" id="GO:0090263">
    <property type="term" value="P:positive regulation of canonical Wnt signaling pathway"/>
    <property type="evidence" value="ECO:0007669"/>
    <property type="project" value="Ensembl"/>
</dbReference>
<evidence type="ECO:0000256" key="11">
    <source>
        <dbReference type="ARBA" id="ARBA00022990"/>
    </source>
</evidence>
<evidence type="ECO:0000256" key="20">
    <source>
        <dbReference type="ARBA" id="ARBA00070660"/>
    </source>
</evidence>
<protein>
    <recommendedName>
        <fullName evidence="20">Nuclear pore glycoprotein p62</fullName>
    </recommendedName>
    <alternativeName>
        <fullName evidence="21">62 kDa nucleoporin</fullName>
    </alternativeName>
    <alternativeName>
        <fullName evidence="22">Nucleoporin Nup62</fullName>
    </alternativeName>
</protein>
<evidence type="ECO:0000256" key="2">
    <source>
        <dbReference type="ARBA" id="ARBA00004567"/>
    </source>
</evidence>
<dbReference type="InterPro" id="IPR026010">
    <property type="entry name" value="NSP1/NUP62"/>
</dbReference>